<evidence type="ECO:0000256" key="1">
    <source>
        <dbReference type="SAM" id="MobiDB-lite"/>
    </source>
</evidence>
<evidence type="ECO:0000313" key="3">
    <source>
        <dbReference type="Proteomes" id="UP001218218"/>
    </source>
</evidence>
<comment type="caution">
    <text evidence="2">The sequence shown here is derived from an EMBL/GenBank/DDBJ whole genome shotgun (WGS) entry which is preliminary data.</text>
</comment>
<feature type="region of interest" description="Disordered" evidence="1">
    <location>
        <begin position="1"/>
        <end position="29"/>
    </location>
</feature>
<proteinExistence type="predicted"/>
<organism evidence="2 3">
    <name type="scientific">Mycena albidolilacea</name>
    <dbReference type="NCBI Taxonomy" id="1033008"/>
    <lineage>
        <taxon>Eukaryota</taxon>
        <taxon>Fungi</taxon>
        <taxon>Dikarya</taxon>
        <taxon>Basidiomycota</taxon>
        <taxon>Agaricomycotina</taxon>
        <taxon>Agaricomycetes</taxon>
        <taxon>Agaricomycetidae</taxon>
        <taxon>Agaricales</taxon>
        <taxon>Marasmiineae</taxon>
        <taxon>Mycenaceae</taxon>
        <taxon>Mycena</taxon>
    </lineage>
</organism>
<gene>
    <name evidence="2" type="ORF">DFH08DRAFT_818620</name>
</gene>
<accession>A0AAD6ZGN3</accession>
<protein>
    <submittedName>
        <fullName evidence="2">Uncharacterized protein</fullName>
    </submittedName>
</protein>
<keyword evidence="3" id="KW-1185">Reference proteome</keyword>
<name>A0AAD6ZGN3_9AGAR</name>
<sequence length="128" mass="13505">MPLGDQNAENPVSEMPNSPNSNSYGRRLSSGQRDFAAAVLLPHAAAAAAALQRQSAVAVLATHVDKGVARGSAQRGGQSNRLNQKSGVFGNESSKLSTSNIPQTMSDVSKLSHQSEKHMVAQSSYIWT</sequence>
<dbReference type="AlphaFoldDB" id="A0AAD6ZGN3"/>
<feature type="compositionally biased region" description="Polar residues" evidence="1">
    <location>
        <begin position="75"/>
        <end position="112"/>
    </location>
</feature>
<feature type="compositionally biased region" description="Polar residues" evidence="1">
    <location>
        <begin position="7"/>
        <end position="29"/>
    </location>
</feature>
<evidence type="ECO:0000313" key="2">
    <source>
        <dbReference type="EMBL" id="KAJ7321255.1"/>
    </source>
</evidence>
<reference evidence="2" key="1">
    <citation type="submission" date="2023-03" db="EMBL/GenBank/DDBJ databases">
        <title>Massive genome expansion in bonnet fungi (Mycena s.s.) driven by repeated elements and novel gene families across ecological guilds.</title>
        <authorList>
            <consortium name="Lawrence Berkeley National Laboratory"/>
            <person name="Harder C.B."/>
            <person name="Miyauchi S."/>
            <person name="Viragh M."/>
            <person name="Kuo A."/>
            <person name="Thoen E."/>
            <person name="Andreopoulos B."/>
            <person name="Lu D."/>
            <person name="Skrede I."/>
            <person name="Drula E."/>
            <person name="Henrissat B."/>
            <person name="Morin E."/>
            <person name="Kohler A."/>
            <person name="Barry K."/>
            <person name="LaButti K."/>
            <person name="Morin E."/>
            <person name="Salamov A."/>
            <person name="Lipzen A."/>
            <person name="Mereny Z."/>
            <person name="Hegedus B."/>
            <person name="Baldrian P."/>
            <person name="Stursova M."/>
            <person name="Weitz H."/>
            <person name="Taylor A."/>
            <person name="Grigoriev I.V."/>
            <person name="Nagy L.G."/>
            <person name="Martin F."/>
            <person name="Kauserud H."/>
        </authorList>
    </citation>
    <scope>NUCLEOTIDE SEQUENCE</scope>
    <source>
        <strain evidence="2">CBHHK002</strain>
    </source>
</reference>
<dbReference type="Proteomes" id="UP001218218">
    <property type="component" value="Unassembled WGS sequence"/>
</dbReference>
<dbReference type="EMBL" id="JARIHO010000051">
    <property type="protein sequence ID" value="KAJ7321255.1"/>
    <property type="molecule type" value="Genomic_DNA"/>
</dbReference>
<feature type="region of interest" description="Disordered" evidence="1">
    <location>
        <begin position="68"/>
        <end position="115"/>
    </location>
</feature>